<dbReference type="EMBL" id="JASBAO010000004">
    <property type="protein sequence ID" value="MDI2091900.1"/>
    <property type="molecule type" value="Genomic_DNA"/>
</dbReference>
<evidence type="ECO:0000313" key="3">
    <source>
        <dbReference type="Proteomes" id="UP001431634"/>
    </source>
</evidence>
<gene>
    <name evidence="2" type="ORF">QJV27_11055</name>
</gene>
<proteinExistence type="predicted"/>
<evidence type="ECO:0008006" key="4">
    <source>
        <dbReference type="Google" id="ProtNLM"/>
    </source>
</evidence>
<dbReference type="RefSeq" id="WP_281449067.1">
    <property type="nucleotide sequence ID" value="NZ_JASBAO010000004.1"/>
</dbReference>
<protein>
    <recommendedName>
        <fullName evidence="4">HTH merR-type domain-containing protein</fullName>
    </recommendedName>
</protein>
<dbReference type="Proteomes" id="UP001431634">
    <property type="component" value="Unassembled WGS sequence"/>
</dbReference>
<feature type="region of interest" description="Disordered" evidence="1">
    <location>
        <begin position="73"/>
        <end position="92"/>
    </location>
</feature>
<feature type="compositionally biased region" description="Polar residues" evidence="1">
    <location>
        <begin position="146"/>
        <end position="155"/>
    </location>
</feature>
<sequence>MPIVSISEAARLTGKARSTIQTYLKAGKISKTTDHHTGNTGIEISELIRIFGNINIQNTMDTTCSENVAISQQTTRKTTDTTQNNTVTTQSQNNEIQQLKSENERLKAVLEAKQETIDSLQVALKLLEHRKEKTETVATPKEKQTEPSPSENTPTDHPIEITEPSRTGFWSGFKKLFQ</sequence>
<evidence type="ECO:0000256" key="1">
    <source>
        <dbReference type="SAM" id="MobiDB-lite"/>
    </source>
</evidence>
<feature type="compositionally biased region" description="Basic and acidic residues" evidence="1">
    <location>
        <begin position="131"/>
        <end position="145"/>
    </location>
</feature>
<name>A0ABT6Q4E2_9PROT</name>
<reference evidence="2" key="1">
    <citation type="submission" date="2023-05" db="EMBL/GenBank/DDBJ databases">
        <title>Whole genome sequence of Commensalibacter sp.</title>
        <authorList>
            <person name="Charoenyingcharoen P."/>
            <person name="Yukphan P."/>
        </authorList>
    </citation>
    <scope>NUCLEOTIDE SEQUENCE</scope>
    <source>
        <strain evidence="2">TBRC 16381</strain>
    </source>
</reference>
<evidence type="ECO:0000313" key="2">
    <source>
        <dbReference type="EMBL" id="MDI2091900.1"/>
    </source>
</evidence>
<comment type="caution">
    <text evidence="2">The sequence shown here is derived from an EMBL/GenBank/DDBJ whole genome shotgun (WGS) entry which is preliminary data.</text>
</comment>
<keyword evidence="3" id="KW-1185">Reference proteome</keyword>
<feature type="region of interest" description="Disordered" evidence="1">
    <location>
        <begin position="131"/>
        <end position="167"/>
    </location>
</feature>
<organism evidence="2 3">
    <name type="scientific">Commensalibacter oyaizuii</name>
    <dbReference type="NCBI Taxonomy" id="3043873"/>
    <lineage>
        <taxon>Bacteria</taxon>
        <taxon>Pseudomonadati</taxon>
        <taxon>Pseudomonadota</taxon>
        <taxon>Alphaproteobacteria</taxon>
        <taxon>Acetobacterales</taxon>
        <taxon>Acetobacteraceae</taxon>
    </lineage>
</organism>
<accession>A0ABT6Q4E2</accession>